<dbReference type="RefSeq" id="YP_009297698.1">
    <property type="nucleotide sequence ID" value="NC_031177.1"/>
</dbReference>
<evidence type="ECO:0000256" key="2">
    <source>
        <dbReference type="ARBA" id="ARBA00022730"/>
    </source>
</evidence>
<evidence type="ECO:0000256" key="8">
    <source>
        <dbReference type="RuleBase" id="RU003934"/>
    </source>
</evidence>
<evidence type="ECO:0000256" key="1">
    <source>
        <dbReference type="ARBA" id="ARBA00006700"/>
    </source>
</evidence>
<dbReference type="AlphaFoldDB" id="A0A1C9CFV2"/>
<dbReference type="FunFam" id="3.30.70.330:FF:000001">
    <property type="entry name" value="50S ribosomal protein L23"/>
    <property type="match status" value="1"/>
</dbReference>
<comment type="similarity">
    <text evidence="1 8">Belongs to the universal ribosomal protein uL23 family.</text>
</comment>
<evidence type="ECO:0000256" key="4">
    <source>
        <dbReference type="ARBA" id="ARBA00022980"/>
    </source>
</evidence>
<name>A0A1C9CFV2_9FLOR</name>
<dbReference type="InterPro" id="IPR012677">
    <property type="entry name" value="Nucleotide-bd_a/b_plait_sf"/>
</dbReference>
<evidence type="ECO:0000256" key="7">
    <source>
        <dbReference type="ARBA" id="ARBA00035366"/>
    </source>
</evidence>
<proteinExistence type="inferred from homology"/>
<dbReference type="GO" id="GO:0003735">
    <property type="term" value="F:structural constituent of ribosome"/>
    <property type="evidence" value="ECO:0007669"/>
    <property type="project" value="InterPro"/>
</dbReference>
<dbReference type="GO" id="GO:1990904">
    <property type="term" value="C:ribonucleoprotein complex"/>
    <property type="evidence" value="ECO:0007669"/>
    <property type="project" value="UniProtKB-KW"/>
</dbReference>
<dbReference type="PROSITE" id="PS00050">
    <property type="entry name" value="RIBOSOMAL_L23"/>
    <property type="match status" value="1"/>
</dbReference>
<dbReference type="GO" id="GO:0006412">
    <property type="term" value="P:translation"/>
    <property type="evidence" value="ECO:0007669"/>
    <property type="project" value="InterPro"/>
</dbReference>
<keyword evidence="2" id="KW-0699">rRNA-binding</keyword>
<keyword evidence="5 8" id="KW-0687">Ribonucleoprotein</keyword>
<evidence type="ECO:0000256" key="6">
    <source>
        <dbReference type="ARBA" id="ARBA00035287"/>
    </source>
</evidence>
<dbReference type="InterPro" id="IPR001014">
    <property type="entry name" value="Ribosomal_uL23_CS"/>
</dbReference>
<gene>
    <name evidence="9" type="primary">rpl23</name>
    <name evidence="9" type="ORF">Hrvl_182</name>
</gene>
<dbReference type="GO" id="GO:0005840">
    <property type="term" value="C:ribosome"/>
    <property type="evidence" value="ECO:0007669"/>
    <property type="project" value="UniProtKB-KW"/>
</dbReference>
<keyword evidence="3" id="KW-0694">RNA-binding</keyword>
<organism evidence="9">
    <name type="scientific">Hildenbrandia rivularis</name>
    <dbReference type="NCBI Taxonomy" id="135206"/>
    <lineage>
        <taxon>Eukaryota</taxon>
        <taxon>Rhodophyta</taxon>
        <taxon>Florideophyceae</taxon>
        <taxon>Hildenbrandiophycidae</taxon>
        <taxon>Hildenbrandiales</taxon>
        <taxon>Hildenbrandiaceae</taxon>
        <taxon>Hildenbrandia</taxon>
    </lineage>
</organism>
<reference evidence="9" key="1">
    <citation type="journal article" date="2016" name="BMC Biol.">
        <title>Parallel evolution of highly conserved plastid genome architecture in red seaweeds and seed plants.</title>
        <authorList>
            <person name="Lee J."/>
            <person name="Cho C.H."/>
            <person name="Park S.I."/>
            <person name="Choi J.W."/>
            <person name="Song H.S."/>
            <person name="West J.A."/>
            <person name="Bhattacharya D."/>
            <person name="Yoon H.S."/>
        </authorList>
    </citation>
    <scope>NUCLEOTIDE SEQUENCE</scope>
</reference>
<keyword evidence="9" id="KW-0934">Plastid</keyword>
<dbReference type="InterPro" id="IPR013025">
    <property type="entry name" value="Ribosomal_uL23-like"/>
</dbReference>
<dbReference type="Pfam" id="PF00276">
    <property type="entry name" value="Ribosomal_L23"/>
    <property type="match status" value="1"/>
</dbReference>
<keyword evidence="4 8" id="KW-0689">Ribosomal protein</keyword>
<protein>
    <recommendedName>
        <fullName evidence="6">Large ribosomal subunit protein uL23c</fullName>
    </recommendedName>
    <alternativeName>
        <fullName evidence="7">50S ribosomal protein L23, chloroplastic</fullName>
    </alternativeName>
</protein>
<dbReference type="GO" id="GO:0019843">
    <property type="term" value="F:rRNA binding"/>
    <property type="evidence" value="ECO:0007669"/>
    <property type="project" value="UniProtKB-KW"/>
</dbReference>
<evidence type="ECO:0000256" key="3">
    <source>
        <dbReference type="ARBA" id="ARBA00022884"/>
    </source>
</evidence>
<dbReference type="SUPFAM" id="SSF54189">
    <property type="entry name" value="Ribosomal proteins S24e, L23 and L15e"/>
    <property type="match status" value="1"/>
</dbReference>
<geneLocation type="plastid" evidence="9"/>
<evidence type="ECO:0000256" key="5">
    <source>
        <dbReference type="ARBA" id="ARBA00023274"/>
    </source>
</evidence>
<dbReference type="GeneID" id="29074254"/>
<dbReference type="InterPro" id="IPR012678">
    <property type="entry name" value="Ribosomal_uL23/eL15/eS24_sf"/>
</dbReference>
<dbReference type="NCBIfam" id="NF004363">
    <property type="entry name" value="PRK05738.2-4"/>
    <property type="match status" value="1"/>
</dbReference>
<sequence>MIPTKQLDKFFDVIKHPIITDKATRLTENNQYSFAVDRSSNKYTIKAAIEYIFNVKVDCVNTMHLPVKKRKVKNITGKKPCYKKAIIKLNEEDTINLFNTEILKNNT</sequence>
<evidence type="ECO:0000313" key="9">
    <source>
        <dbReference type="EMBL" id="AOM67242.1"/>
    </source>
</evidence>
<dbReference type="Gene3D" id="3.30.70.330">
    <property type="match status" value="1"/>
</dbReference>
<dbReference type="EMBL" id="KX284723">
    <property type="protein sequence ID" value="AOM67242.1"/>
    <property type="molecule type" value="Genomic_DNA"/>
</dbReference>
<accession>A0A1C9CFV2</accession>
<dbReference type="PANTHER" id="PTHR11620">
    <property type="entry name" value="60S RIBOSOMAL PROTEIN L23A"/>
    <property type="match status" value="1"/>
</dbReference>
<dbReference type="HAMAP" id="MF_01369_B">
    <property type="entry name" value="Ribosomal_uL23_B"/>
    <property type="match status" value="1"/>
</dbReference>